<sequence>MKAKRILAMLLAAAIAFSSTACKKKDGSSSVADTSVDTGEKTEVDIIQFKVEISDALTKAAKTYMDANPDVKINIDTVGGGADYGAALKAKMQSGNKPDIFNIGGPQDLKDWSEKLEDLTDQPWVKNAATGTLLAVTQNDKVYGLPYSIEGYGFVYNRAIFETAGIPVDNLNTYAAIENAMKTLKAKIDKGELKEKYPALEAVTELPAKETWVTGLHTLNLALTNEFKGPMEAFEAKTVKFTHSNALKSLIDLQALYTKNANDLGKLNSVDYATQVASGIAIERVAVIQQGNWVYNEVANVDEDVARNLDMMPLPLKGVVEDFIPVGVPMYWCINKESTGAEKAAAKDFLNWLYQSEEGKRIVVTEFGFIPAFTNYTDLEPADPLGKAVKKFSDAGKTMPWVFMGYPTSWGMEVFGSSLQKYFAGEIKWEDLINEARAKWEEARKNVAGNASSPSSSSESSSVTSSTSSAA</sequence>
<feature type="region of interest" description="Disordered" evidence="6">
    <location>
        <begin position="445"/>
        <end position="471"/>
    </location>
</feature>
<evidence type="ECO:0000256" key="5">
    <source>
        <dbReference type="ARBA" id="ARBA00023288"/>
    </source>
</evidence>
<evidence type="ECO:0000256" key="4">
    <source>
        <dbReference type="ARBA" id="ARBA00023139"/>
    </source>
</evidence>
<keyword evidence="2 7" id="KW-0732">Signal</keyword>
<feature type="signal peptide" evidence="7">
    <location>
        <begin position="1"/>
        <end position="21"/>
    </location>
</feature>
<dbReference type="PROSITE" id="PS51257">
    <property type="entry name" value="PROKAR_LIPOPROTEIN"/>
    <property type="match status" value="1"/>
</dbReference>
<dbReference type="AlphaFoldDB" id="A0A1H8DL86"/>
<dbReference type="RefSeq" id="WP_092756001.1">
    <property type="nucleotide sequence ID" value="NZ_FOCG01000003.1"/>
</dbReference>
<evidence type="ECO:0000256" key="7">
    <source>
        <dbReference type="SAM" id="SignalP"/>
    </source>
</evidence>
<name>A0A1H8DL86_9FIRM</name>
<evidence type="ECO:0000256" key="3">
    <source>
        <dbReference type="ARBA" id="ARBA00023136"/>
    </source>
</evidence>
<evidence type="ECO:0000256" key="2">
    <source>
        <dbReference type="ARBA" id="ARBA00022729"/>
    </source>
</evidence>
<dbReference type="EMBL" id="FOCG01000003">
    <property type="protein sequence ID" value="SEN07993.1"/>
    <property type="molecule type" value="Genomic_DNA"/>
</dbReference>
<evidence type="ECO:0000256" key="6">
    <source>
        <dbReference type="SAM" id="MobiDB-lite"/>
    </source>
</evidence>
<proteinExistence type="predicted"/>
<dbReference type="Proteomes" id="UP000199158">
    <property type="component" value="Unassembled WGS sequence"/>
</dbReference>
<dbReference type="STRING" id="474960.SAMN05216180_2670"/>
<evidence type="ECO:0000256" key="1">
    <source>
        <dbReference type="ARBA" id="ARBA00022475"/>
    </source>
</evidence>
<keyword evidence="3" id="KW-0472">Membrane</keyword>
<feature type="chain" id="PRO_5039486944" evidence="7">
    <location>
        <begin position="22"/>
        <end position="471"/>
    </location>
</feature>
<protein>
    <submittedName>
        <fullName evidence="8">Raffinose/stachyose/melibiose transport system substrate-binding protein</fullName>
    </submittedName>
</protein>
<dbReference type="InterPro" id="IPR006059">
    <property type="entry name" value="SBP"/>
</dbReference>
<evidence type="ECO:0000313" key="8">
    <source>
        <dbReference type="EMBL" id="SEN07993.1"/>
    </source>
</evidence>
<feature type="compositionally biased region" description="Low complexity" evidence="6">
    <location>
        <begin position="452"/>
        <end position="471"/>
    </location>
</feature>
<evidence type="ECO:0000313" key="9">
    <source>
        <dbReference type="Proteomes" id="UP000199158"/>
    </source>
</evidence>
<keyword evidence="1" id="KW-1003">Cell membrane</keyword>
<dbReference type="OrthoDB" id="9763054at2"/>
<dbReference type="SUPFAM" id="SSF53850">
    <property type="entry name" value="Periplasmic binding protein-like II"/>
    <property type="match status" value="1"/>
</dbReference>
<dbReference type="PANTHER" id="PTHR43649">
    <property type="entry name" value="ARABINOSE-BINDING PROTEIN-RELATED"/>
    <property type="match status" value="1"/>
</dbReference>
<keyword evidence="4" id="KW-0564">Palmitate</keyword>
<keyword evidence="9" id="KW-1185">Reference proteome</keyword>
<gene>
    <name evidence="8" type="ORF">SAMN05216180_2670</name>
</gene>
<organism evidence="8 9">
    <name type="scientific">Hydrogenoanaerobacterium saccharovorans</name>
    <dbReference type="NCBI Taxonomy" id="474960"/>
    <lineage>
        <taxon>Bacteria</taxon>
        <taxon>Bacillati</taxon>
        <taxon>Bacillota</taxon>
        <taxon>Clostridia</taxon>
        <taxon>Eubacteriales</taxon>
        <taxon>Oscillospiraceae</taxon>
        <taxon>Hydrogenoanaerobacterium</taxon>
    </lineage>
</organism>
<dbReference type="PANTHER" id="PTHR43649:SF33">
    <property type="entry name" value="POLYGALACTURONAN_RHAMNOGALACTURONAN-BINDING PROTEIN YTCQ"/>
    <property type="match status" value="1"/>
</dbReference>
<dbReference type="InterPro" id="IPR050490">
    <property type="entry name" value="Bact_solute-bd_prot1"/>
</dbReference>
<dbReference type="Pfam" id="PF01547">
    <property type="entry name" value="SBP_bac_1"/>
    <property type="match status" value="1"/>
</dbReference>
<dbReference type="Gene3D" id="3.40.190.10">
    <property type="entry name" value="Periplasmic binding protein-like II"/>
    <property type="match status" value="2"/>
</dbReference>
<accession>A0A1H8DL86</accession>
<reference evidence="8 9" key="1">
    <citation type="submission" date="2016-10" db="EMBL/GenBank/DDBJ databases">
        <authorList>
            <person name="de Groot N.N."/>
        </authorList>
    </citation>
    <scope>NUCLEOTIDE SEQUENCE [LARGE SCALE GENOMIC DNA]</scope>
    <source>
        <strain evidence="8 9">CGMCC 1.5070</strain>
    </source>
</reference>
<keyword evidence="5" id="KW-0449">Lipoprotein</keyword>